<reference evidence="2 3" key="1">
    <citation type="submission" date="2020-10" db="EMBL/GenBank/DDBJ databases">
        <title>Identification of Nocardia species via Next-generation sequencing and recognition of intraspecies genetic diversity.</title>
        <authorList>
            <person name="Li P."/>
            <person name="Li P."/>
            <person name="Lu B."/>
        </authorList>
    </citation>
    <scope>NUCLEOTIDE SEQUENCE [LARGE SCALE GENOMIC DNA]</scope>
    <source>
        <strain evidence="2 3">BJ06-0157</strain>
    </source>
</reference>
<dbReference type="PANTHER" id="PTHR37314:SF4">
    <property type="entry name" value="UPF0700 TRANSMEMBRANE PROTEIN YOAK"/>
    <property type="match status" value="1"/>
</dbReference>
<dbReference type="InterPro" id="IPR010699">
    <property type="entry name" value="DUF1275"/>
</dbReference>
<keyword evidence="3" id="KW-1185">Reference proteome</keyword>
<proteinExistence type="predicted"/>
<protein>
    <submittedName>
        <fullName evidence="2">DUF1275 domain-containing protein</fullName>
    </submittedName>
</protein>
<dbReference type="Pfam" id="PF06912">
    <property type="entry name" value="DUF1275"/>
    <property type="match status" value="1"/>
</dbReference>
<gene>
    <name evidence="2" type="ORF">IU459_00480</name>
</gene>
<evidence type="ECO:0000256" key="1">
    <source>
        <dbReference type="SAM" id="Phobius"/>
    </source>
</evidence>
<accession>A0ABS0CHC1</accession>
<feature type="transmembrane region" description="Helical" evidence="1">
    <location>
        <begin position="164"/>
        <end position="185"/>
    </location>
</feature>
<feature type="transmembrane region" description="Helical" evidence="1">
    <location>
        <begin position="278"/>
        <end position="298"/>
    </location>
</feature>
<sequence>MPCVPPVTTAFFPAFTIRVLRCVQWLLFVTDSILRHWDRPGKTALRSHSVTARVPTACEFWRKSGQSRWRSAGNLGGAWANSVDEPVSLRYRTVLEGAGPVPKTDVSRHQALFNAEARLSWVLAALAGLIGAAAFMHTAGYFVTFMTCNTERAVLGYFHDEPDMAVAAAGLLMSFLSGVVVASWCRRRYWSGHPHGPTLLTTVCLAVASVVDILEYQTIAERIGLLPIMFVAFGVGALNTSFVQNEEVSVPLSYVTGTLVKLGQGIERHLSGGDYADWLGYFLLYASFALGALIGGLLSLVVAGWAMLITATVVCLIVTGYTYLHLDRHGPLTR</sequence>
<keyword evidence="1" id="KW-0472">Membrane</keyword>
<keyword evidence="1" id="KW-0812">Transmembrane</keyword>
<dbReference type="Proteomes" id="UP000702209">
    <property type="component" value="Unassembled WGS sequence"/>
</dbReference>
<feature type="transmembrane region" description="Helical" evidence="1">
    <location>
        <begin position="223"/>
        <end position="243"/>
    </location>
</feature>
<feature type="transmembrane region" description="Helical" evidence="1">
    <location>
        <begin position="119"/>
        <end position="144"/>
    </location>
</feature>
<keyword evidence="1" id="KW-1133">Transmembrane helix</keyword>
<comment type="caution">
    <text evidence="2">The sequence shown here is derived from an EMBL/GenBank/DDBJ whole genome shotgun (WGS) entry which is preliminary data.</text>
</comment>
<evidence type="ECO:0000313" key="2">
    <source>
        <dbReference type="EMBL" id="MBF6296017.1"/>
    </source>
</evidence>
<organism evidence="2 3">
    <name type="scientific">Nocardia amamiensis</name>
    <dbReference type="NCBI Taxonomy" id="404578"/>
    <lineage>
        <taxon>Bacteria</taxon>
        <taxon>Bacillati</taxon>
        <taxon>Actinomycetota</taxon>
        <taxon>Actinomycetes</taxon>
        <taxon>Mycobacteriales</taxon>
        <taxon>Nocardiaceae</taxon>
        <taxon>Nocardia</taxon>
    </lineage>
</organism>
<dbReference type="EMBL" id="JADLQX010000001">
    <property type="protein sequence ID" value="MBF6296017.1"/>
    <property type="molecule type" value="Genomic_DNA"/>
</dbReference>
<evidence type="ECO:0000313" key="3">
    <source>
        <dbReference type="Proteomes" id="UP000702209"/>
    </source>
</evidence>
<feature type="transmembrane region" description="Helical" evidence="1">
    <location>
        <begin position="304"/>
        <end position="324"/>
    </location>
</feature>
<name>A0ABS0CHC1_9NOCA</name>
<dbReference type="PANTHER" id="PTHR37314">
    <property type="entry name" value="SLR0142 PROTEIN"/>
    <property type="match status" value="1"/>
</dbReference>